<name>A0AAD7TQ37_9APHY</name>
<comment type="caution">
    <text evidence="2">The sequence shown here is derived from an EMBL/GenBank/DDBJ whole genome shotgun (WGS) entry which is preliminary data.</text>
</comment>
<feature type="region of interest" description="Disordered" evidence="1">
    <location>
        <begin position="578"/>
        <end position="706"/>
    </location>
</feature>
<evidence type="ECO:0000313" key="3">
    <source>
        <dbReference type="Proteomes" id="UP001215151"/>
    </source>
</evidence>
<feature type="compositionally biased region" description="Low complexity" evidence="1">
    <location>
        <begin position="540"/>
        <end position="551"/>
    </location>
</feature>
<evidence type="ECO:0000313" key="2">
    <source>
        <dbReference type="EMBL" id="KAJ8474050.1"/>
    </source>
</evidence>
<gene>
    <name evidence="2" type="ORF">ONZ51_g7479</name>
</gene>
<feature type="region of interest" description="Disordered" evidence="1">
    <location>
        <begin position="484"/>
        <end position="551"/>
    </location>
</feature>
<feature type="compositionally biased region" description="Polar residues" evidence="1">
    <location>
        <begin position="583"/>
        <end position="616"/>
    </location>
</feature>
<reference evidence="2" key="1">
    <citation type="submission" date="2022-11" db="EMBL/GenBank/DDBJ databases">
        <title>Genome Sequence of Cubamyces cubensis.</title>
        <authorList>
            <person name="Buettner E."/>
        </authorList>
    </citation>
    <scope>NUCLEOTIDE SEQUENCE</scope>
    <source>
        <strain evidence="2">MPL-01</strain>
    </source>
</reference>
<feature type="compositionally biased region" description="Pro residues" evidence="1">
    <location>
        <begin position="307"/>
        <end position="318"/>
    </location>
</feature>
<dbReference type="AlphaFoldDB" id="A0AAD7TQ37"/>
<sequence length="706" mass="78236">MVGSKEWPELERWSREMAVSEVWGHSTSGMDITPRPDADMTSYCWLMPAQDGWENMRRHLQAFIHILVRWPGCPVQLCNSTSSTALTCSDGEYSYLMELAVVFYVHTFVAKYQRLPIPPVCGTVPWRPVGDIVSPELEMQWNGTIRCSCEVPVFGLNLPVSSLNLLEDLHLPDDTPRSRSLVSCDTMGKSTWRMQEILLLEMLDKSDQARQLYESASKPDSGWWSKTVNYYTTAYLKEFKDVCFPRETDSELAARQARTPSAQLSRFEEETAQAKQARLSIIRQRIGSYVRNRSPNKKASKNSKQGPPAPAHPSPAPLDMPTTDKMSYTSGFQEFKKSDHAAKPPMQFKDGRADMAAYNAACKAAFDALEDRSQFEALADQVNEERSETARRLALCRTREDKAQVFPSWISDVCTRIGDEIGWIGWFPVGGVDEDGHIKAIFVGSLGGRTFEQWLAEKIRWSVRRLRNEFDNYLQEVFDPPSRNVTPGVSALDHDDQPAHSPRPASAANSSSFAPATRPQDAPTERPSSPEVCRDPTERPASLSPASSPSISTIARENVNLSIASSQAAVQVEVGGPCLGQMASDSVSQPNDQDSYSATASQHEHGQNNAQRSSTEYFDEPQLPILRQDDLPGSPAVSEGTLITPSGDVAERSPVELDVDPGSVSDEIPPALPSEGRHGPARSGTPPRQLPKRKRTRTARAQNKSP</sequence>
<dbReference type="EMBL" id="JAPEVG010000201">
    <property type="protein sequence ID" value="KAJ8474050.1"/>
    <property type="molecule type" value="Genomic_DNA"/>
</dbReference>
<evidence type="ECO:0000256" key="1">
    <source>
        <dbReference type="SAM" id="MobiDB-lite"/>
    </source>
</evidence>
<proteinExistence type="predicted"/>
<feature type="compositionally biased region" description="Low complexity" evidence="1">
    <location>
        <begin position="499"/>
        <end position="516"/>
    </location>
</feature>
<dbReference type="Proteomes" id="UP001215151">
    <property type="component" value="Unassembled WGS sequence"/>
</dbReference>
<feature type="region of interest" description="Disordered" evidence="1">
    <location>
        <begin position="290"/>
        <end position="327"/>
    </location>
</feature>
<accession>A0AAD7TQ37</accession>
<protein>
    <submittedName>
        <fullName evidence="2">Uncharacterized protein</fullName>
    </submittedName>
</protein>
<organism evidence="2 3">
    <name type="scientific">Trametes cubensis</name>
    <dbReference type="NCBI Taxonomy" id="1111947"/>
    <lineage>
        <taxon>Eukaryota</taxon>
        <taxon>Fungi</taxon>
        <taxon>Dikarya</taxon>
        <taxon>Basidiomycota</taxon>
        <taxon>Agaricomycotina</taxon>
        <taxon>Agaricomycetes</taxon>
        <taxon>Polyporales</taxon>
        <taxon>Polyporaceae</taxon>
        <taxon>Trametes</taxon>
    </lineage>
</organism>
<keyword evidence="3" id="KW-1185">Reference proteome</keyword>